<feature type="active site" description="Nucleophile" evidence="4 5">
    <location>
        <position position="49"/>
    </location>
</feature>
<comment type="caution">
    <text evidence="4">Lacks conserved residue(s) required for the propagation of feature annotation.</text>
</comment>
<dbReference type="AlphaFoldDB" id="C4GDZ1"/>
<dbReference type="PANTHER" id="PTHR11142:SF0">
    <property type="entry name" value="TRNA PSEUDOURIDINE SYNTHASE-LIKE 1"/>
    <property type="match status" value="1"/>
</dbReference>
<dbReference type="Gene3D" id="3.30.70.580">
    <property type="entry name" value="Pseudouridine synthase I, catalytic domain, N-terminal subdomain"/>
    <property type="match status" value="1"/>
</dbReference>
<comment type="similarity">
    <text evidence="1 4 7">Belongs to the tRNA pseudouridine synthase TruA family.</text>
</comment>
<comment type="function">
    <text evidence="4">Formation of pseudouridine at positions 38, 39 and 40 in the anticodon stem and loop of transfer RNAs.</text>
</comment>
<dbReference type="PIRSF" id="PIRSF001430">
    <property type="entry name" value="tRNA_psdUrid_synth"/>
    <property type="match status" value="1"/>
</dbReference>
<protein>
    <recommendedName>
        <fullName evidence="4">tRNA pseudouridine synthase A</fullName>
        <ecNumber evidence="4">5.4.99.12</ecNumber>
    </recommendedName>
    <alternativeName>
        <fullName evidence="4">tRNA pseudouridine(38-40) synthase</fullName>
    </alternativeName>
    <alternativeName>
        <fullName evidence="4">tRNA pseudouridylate synthase I</fullName>
    </alternativeName>
    <alternativeName>
        <fullName evidence="4">tRNA-uridine isomerase I</fullName>
    </alternativeName>
</protein>
<dbReference type="FunFam" id="3.30.70.580:FF:000001">
    <property type="entry name" value="tRNA pseudouridine synthase A"/>
    <property type="match status" value="1"/>
</dbReference>
<gene>
    <name evidence="4 9" type="primary">truA</name>
    <name evidence="9" type="ORF">GCWU000342_02317</name>
</gene>
<dbReference type="GO" id="GO:0160147">
    <property type="term" value="F:tRNA pseudouridine(38-40) synthase activity"/>
    <property type="evidence" value="ECO:0007669"/>
    <property type="project" value="UniProtKB-EC"/>
</dbReference>
<evidence type="ECO:0000256" key="5">
    <source>
        <dbReference type="PIRSR" id="PIRSR001430-1"/>
    </source>
</evidence>
<dbReference type="Gene3D" id="3.30.70.660">
    <property type="entry name" value="Pseudouridine synthase I, catalytic domain, C-terminal subdomain"/>
    <property type="match status" value="1"/>
</dbReference>
<dbReference type="CDD" id="cd02570">
    <property type="entry name" value="PseudoU_synth_EcTruA"/>
    <property type="match status" value="1"/>
</dbReference>
<name>C4GDZ1_9FIRM</name>
<evidence type="ECO:0000313" key="10">
    <source>
        <dbReference type="Proteomes" id="UP000003494"/>
    </source>
</evidence>
<dbReference type="InterPro" id="IPR020097">
    <property type="entry name" value="PsdUridine_synth_TruA_a/b_dom"/>
</dbReference>
<keyword evidence="2 4" id="KW-0819">tRNA processing</keyword>
<dbReference type="NCBIfam" id="TIGR00071">
    <property type="entry name" value="hisT_truA"/>
    <property type="match status" value="1"/>
</dbReference>
<feature type="domain" description="Pseudouridine synthase I TruA alpha/beta" evidence="8">
    <location>
        <begin position="140"/>
        <end position="242"/>
    </location>
</feature>
<evidence type="ECO:0000256" key="2">
    <source>
        <dbReference type="ARBA" id="ARBA00022694"/>
    </source>
</evidence>
<dbReference type="GO" id="GO:0003723">
    <property type="term" value="F:RNA binding"/>
    <property type="evidence" value="ECO:0007669"/>
    <property type="project" value="InterPro"/>
</dbReference>
<dbReference type="InterPro" id="IPR020103">
    <property type="entry name" value="PsdUridine_synth_cat_dom_sf"/>
</dbReference>
<dbReference type="EMBL" id="ACIP02000007">
    <property type="protein sequence ID" value="EEP27620.1"/>
    <property type="molecule type" value="Genomic_DNA"/>
</dbReference>
<sequence>MRATIAYDGTEYCGWQVQPNGISVQEVVNAGLSKLLGEEITCVGASRTDAGVHSMGNEILFETKTRIPADKIAYALNQYLPEDIVCQGSSLAADDFHPRFSESYKTYEYRILNRRFPMPTMRRDSLFYHYDLDEKRMQEAADCLLGEHDFSSFASIHTQSKTRVRTIYQALVSRNADDLITIRLCGDGFLYNMVRIIAGTLIEVGAGITSPRAFQQILDGMNRELAGPTAPAHGLTQVGLHYLTPEEIACRKAGGKWPFLIDSERPL</sequence>
<comment type="subunit">
    <text evidence="4">Homodimer.</text>
</comment>
<keyword evidence="3 4" id="KW-0413">Isomerase</keyword>
<comment type="catalytic activity">
    <reaction evidence="4 7">
        <text>uridine(38/39/40) in tRNA = pseudouridine(38/39/40) in tRNA</text>
        <dbReference type="Rhea" id="RHEA:22376"/>
        <dbReference type="Rhea" id="RHEA-COMP:10085"/>
        <dbReference type="Rhea" id="RHEA-COMP:10087"/>
        <dbReference type="ChEBI" id="CHEBI:65314"/>
        <dbReference type="ChEBI" id="CHEBI:65315"/>
        <dbReference type="EC" id="5.4.99.12"/>
    </reaction>
</comment>
<reference evidence="9" key="1">
    <citation type="submission" date="2009-04" db="EMBL/GenBank/DDBJ databases">
        <authorList>
            <person name="Weinstock G."/>
            <person name="Sodergren E."/>
            <person name="Clifton S."/>
            <person name="Fulton L."/>
            <person name="Fulton B."/>
            <person name="Courtney L."/>
            <person name="Fronick C."/>
            <person name="Harrison M."/>
            <person name="Strong C."/>
            <person name="Farmer C."/>
            <person name="Delahaunty K."/>
            <person name="Markovic C."/>
            <person name="Hall O."/>
            <person name="Minx P."/>
            <person name="Tomlinson C."/>
            <person name="Mitreva M."/>
            <person name="Nelson J."/>
            <person name="Hou S."/>
            <person name="Wollam A."/>
            <person name="Pepin K.H."/>
            <person name="Johnson M."/>
            <person name="Bhonagiri V."/>
            <person name="Nash W.E."/>
            <person name="Warren W."/>
            <person name="Chinwalla A."/>
            <person name="Mardis E.R."/>
            <person name="Wilson R.K."/>
        </authorList>
    </citation>
    <scope>NUCLEOTIDE SEQUENCE [LARGE SCALE GENOMIC DNA]</scope>
    <source>
        <strain evidence="9">DSM 14600</strain>
    </source>
</reference>
<dbReference type="eggNOG" id="COG0101">
    <property type="taxonomic scope" value="Bacteria"/>
</dbReference>
<evidence type="ECO:0000313" key="9">
    <source>
        <dbReference type="EMBL" id="EEP27620.1"/>
    </source>
</evidence>
<dbReference type="EC" id="5.4.99.12" evidence="4"/>
<evidence type="ECO:0000256" key="7">
    <source>
        <dbReference type="RuleBase" id="RU003792"/>
    </source>
</evidence>
<proteinExistence type="inferred from homology"/>
<comment type="caution">
    <text evidence="9">The sequence shown here is derived from an EMBL/GenBank/DDBJ whole genome shotgun (WGS) entry which is preliminary data.</text>
</comment>
<dbReference type="STRING" id="626523.GCWU000342_02317"/>
<dbReference type="SUPFAM" id="SSF55120">
    <property type="entry name" value="Pseudouridine synthase"/>
    <property type="match status" value="1"/>
</dbReference>
<evidence type="ECO:0000256" key="1">
    <source>
        <dbReference type="ARBA" id="ARBA00009375"/>
    </source>
</evidence>
<dbReference type="PANTHER" id="PTHR11142">
    <property type="entry name" value="PSEUDOURIDYLATE SYNTHASE"/>
    <property type="match status" value="1"/>
</dbReference>
<dbReference type="HOGENOM" id="CLU_014673_0_1_9"/>
<evidence type="ECO:0000256" key="3">
    <source>
        <dbReference type="ARBA" id="ARBA00023235"/>
    </source>
</evidence>
<evidence type="ECO:0000259" key="8">
    <source>
        <dbReference type="Pfam" id="PF01416"/>
    </source>
</evidence>
<dbReference type="Proteomes" id="UP000003494">
    <property type="component" value="Unassembled WGS sequence"/>
</dbReference>
<organism evidence="9 10">
    <name type="scientific">Shuttleworthella satelles DSM 14600</name>
    <dbReference type="NCBI Taxonomy" id="626523"/>
    <lineage>
        <taxon>Bacteria</taxon>
        <taxon>Bacillati</taxon>
        <taxon>Bacillota</taxon>
        <taxon>Clostridia</taxon>
        <taxon>Lachnospirales</taxon>
        <taxon>Lachnospiraceae</taxon>
        <taxon>Shuttleworthella</taxon>
    </lineage>
</organism>
<dbReference type="InterPro" id="IPR020094">
    <property type="entry name" value="TruA/RsuA/RluB/E/F_N"/>
</dbReference>
<dbReference type="HAMAP" id="MF_00171">
    <property type="entry name" value="TruA"/>
    <property type="match status" value="1"/>
</dbReference>
<keyword evidence="10" id="KW-1185">Reference proteome</keyword>
<evidence type="ECO:0000256" key="6">
    <source>
        <dbReference type="PIRSR" id="PIRSR001430-2"/>
    </source>
</evidence>
<evidence type="ECO:0000256" key="4">
    <source>
        <dbReference type="HAMAP-Rule" id="MF_00171"/>
    </source>
</evidence>
<accession>C4GDZ1</accession>
<feature type="binding site" evidence="4 6">
    <location>
        <position position="107"/>
    </location>
    <ligand>
        <name>substrate</name>
    </ligand>
</feature>
<dbReference type="GO" id="GO:0031119">
    <property type="term" value="P:tRNA pseudouridine synthesis"/>
    <property type="evidence" value="ECO:0007669"/>
    <property type="project" value="UniProtKB-UniRule"/>
</dbReference>
<dbReference type="Pfam" id="PF01416">
    <property type="entry name" value="PseudoU_synth_1"/>
    <property type="match status" value="2"/>
</dbReference>
<dbReference type="InterPro" id="IPR020095">
    <property type="entry name" value="PsdUridine_synth_TruA_C"/>
</dbReference>
<feature type="domain" description="Pseudouridine synthase I TruA alpha/beta" evidence="8">
    <location>
        <begin position="3"/>
        <end position="100"/>
    </location>
</feature>
<dbReference type="InterPro" id="IPR001406">
    <property type="entry name" value="PsdUridine_synth_TruA"/>
</dbReference>